<evidence type="ECO:0000313" key="3">
    <source>
        <dbReference type="Proteomes" id="UP001291309"/>
    </source>
</evidence>
<accession>A0ABU5HC23</accession>
<feature type="transmembrane region" description="Helical" evidence="1">
    <location>
        <begin position="43"/>
        <end position="67"/>
    </location>
</feature>
<sequence length="228" mass="24306">MKVKCPKCGRMLDVAGLQPGSVLTCECGNAVAVPKPGTSKRALFVWVGAGLALLSCTCFGILGAIAIPNFMRFQSRAKQSECVINLKTLHMAQATRPDSDYDPVLSKSQFLPERGNRYAYFAGSGPMEDRSGPQATGTEEAHAIGVDTFTHKDQTPVTFNQLPPDVARIAGISGECPDNCSIAIVCAGNIDRDSTLDVWSISTAERQASDGTTIAPGEPFQHVNDLED</sequence>
<dbReference type="Proteomes" id="UP001291309">
    <property type="component" value="Unassembled WGS sequence"/>
</dbReference>
<keyword evidence="1" id="KW-1133">Transmembrane helix</keyword>
<dbReference type="Pfam" id="PF14245">
    <property type="entry name" value="Pilin_PilA"/>
    <property type="match status" value="1"/>
</dbReference>
<evidence type="ECO:0000256" key="1">
    <source>
        <dbReference type="SAM" id="Phobius"/>
    </source>
</evidence>
<dbReference type="RefSeq" id="WP_321549548.1">
    <property type="nucleotide sequence ID" value="NZ_JAXIVS010000012.1"/>
</dbReference>
<dbReference type="SUPFAM" id="SSF54523">
    <property type="entry name" value="Pili subunits"/>
    <property type="match status" value="1"/>
</dbReference>
<keyword evidence="1" id="KW-0812">Transmembrane</keyword>
<organism evidence="2 3">
    <name type="scientific">Hyalangium rubrum</name>
    <dbReference type="NCBI Taxonomy" id="3103134"/>
    <lineage>
        <taxon>Bacteria</taxon>
        <taxon>Pseudomonadati</taxon>
        <taxon>Myxococcota</taxon>
        <taxon>Myxococcia</taxon>
        <taxon>Myxococcales</taxon>
        <taxon>Cystobacterineae</taxon>
        <taxon>Archangiaceae</taxon>
        <taxon>Hyalangium</taxon>
    </lineage>
</organism>
<dbReference type="Gene3D" id="3.30.700.10">
    <property type="entry name" value="Glycoprotein, Type 4 Pilin"/>
    <property type="match status" value="1"/>
</dbReference>
<dbReference type="EMBL" id="JAXIVS010000012">
    <property type="protein sequence ID" value="MDY7230835.1"/>
    <property type="molecule type" value="Genomic_DNA"/>
</dbReference>
<evidence type="ECO:0000313" key="2">
    <source>
        <dbReference type="EMBL" id="MDY7230835.1"/>
    </source>
</evidence>
<dbReference type="InterPro" id="IPR045584">
    <property type="entry name" value="Pilin-like"/>
</dbReference>
<keyword evidence="1" id="KW-0472">Membrane</keyword>
<protein>
    <submittedName>
        <fullName evidence="2">Fimbrial protein</fullName>
    </submittedName>
</protein>
<reference evidence="2 3" key="1">
    <citation type="submission" date="2023-12" db="EMBL/GenBank/DDBJ databases">
        <title>the genome sequence of Hyalangium sp. s54d21.</title>
        <authorList>
            <person name="Zhang X."/>
        </authorList>
    </citation>
    <scope>NUCLEOTIDE SEQUENCE [LARGE SCALE GENOMIC DNA]</scope>
    <source>
        <strain evidence="3">s54d21</strain>
    </source>
</reference>
<dbReference type="InterPro" id="IPR028188">
    <property type="entry name" value="Pilin_PilA"/>
</dbReference>
<proteinExistence type="predicted"/>
<name>A0ABU5HC23_9BACT</name>
<gene>
    <name evidence="2" type="ORF">SYV04_30855</name>
</gene>
<keyword evidence="3" id="KW-1185">Reference proteome</keyword>
<comment type="caution">
    <text evidence="2">The sequence shown here is derived from an EMBL/GenBank/DDBJ whole genome shotgun (WGS) entry which is preliminary data.</text>
</comment>